<organism evidence="6 7">
    <name type="scientific">Pandoraea aquatica</name>
    <dbReference type="NCBI Taxonomy" id="2508290"/>
    <lineage>
        <taxon>Bacteria</taxon>
        <taxon>Pseudomonadati</taxon>
        <taxon>Pseudomonadota</taxon>
        <taxon>Betaproteobacteria</taxon>
        <taxon>Burkholderiales</taxon>
        <taxon>Burkholderiaceae</taxon>
        <taxon>Pandoraea</taxon>
    </lineage>
</organism>
<dbReference type="AlphaFoldDB" id="A0A5E4S9V5"/>
<evidence type="ECO:0000256" key="3">
    <source>
        <dbReference type="ARBA" id="ARBA00022741"/>
    </source>
</evidence>
<keyword evidence="2" id="KW-0548">Nucleotidyltransferase</keyword>
<name>A0A5E4S9V5_9BURK</name>
<keyword evidence="7" id="KW-1185">Reference proteome</keyword>
<accession>A0A5E4S9V5</accession>
<dbReference type="GO" id="GO:0051607">
    <property type="term" value="P:defense response to virus"/>
    <property type="evidence" value="ECO:0007669"/>
    <property type="project" value="UniProtKB-KW"/>
</dbReference>
<evidence type="ECO:0000256" key="4">
    <source>
        <dbReference type="ARBA" id="ARBA00023118"/>
    </source>
</evidence>
<sequence length="298" mass="33779">MAIPEADLTRMAQIGAQTTSKETYATVKLALEADGTGYDDKSFKIFLQGSYGNDTNIIKESDVDVVIRLDSIFTYDLSALPPDQQQAFRSSHGSATYTHDHFRNDVLAALRARFGAHVRPGSKAVTIEPFHNRRKADVLIAAQHRKYNWYVSDHDGGQDYVLGISFQKADGTRVINYPRHHRENLIAKNQQTNEWFKHIVRIFKNSREQMIVRGHIEAGVAPSYYLEGLLYNVPANCFGDSYTDSMLNSINWLLASDRSKLLCANHQYPLLDGNRDVTWNGNDCTTFMQGIVNLWNGW</sequence>
<evidence type="ECO:0000259" key="5">
    <source>
        <dbReference type="Pfam" id="PF26305"/>
    </source>
</evidence>
<keyword evidence="3" id="KW-0547">Nucleotide-binding</keyword>
<dbReference type="EMBL" id="CABPSN010000001">
    <property type="protein sequence ID" value="VVD71853.1"/>
    <property type="molecule type" value="Genomic_DNA"/>
</dbReference>
<dbReference type="InterPro" id="IPR058909">
    <property type="entry name" value="CD_NTase_C"/>
</dbReference>
<keyword evidence="4" id="KW-0051">Antiviral defense</keyword>
<dbReference type="OrthoDB" id="1082574at2"/>
<dbReference type="GO" id="GO:0016779">
    <property type="term" value="F:nucleotidyltransferase activity"/>
    <property type="evidence" value="ECO:0007669"/>
    <property type="project" value="InterPro"/>
</dbReference>
<dbReference type="InterPro" id="IPR006116">
    <property type="entry name" value="NT_2-5OAS_ClassI-CCAase"/>
</dbReference>
<dbReference type="Proteomes" id="UP000366819">
    <property type="component" value="Unassembled WGS sequence"/>
</dbReference>
<dbReference type="RefSeq" id="WP_150574440.1">
    <property type="nucleotide sequence ID" value="NZ_CABPSN010000001.1"/>
</dbReference>
<feature type="domain" description="cGAS/DncV-like nucleotidyltransferase C-terminal helical" evidence="5">
    <location>
        <begin position="183"/>
        <end position="296"/>
    </location>
</feature>
<keyword evidence="1" id="KW-0808">Transferase</keyword>
<reference evidence="6 7" key="1">
    <citation type="submission" date="2019-08" db="EMBL/GenBank/DDBJ databases">
        <authorList>
            <person name="Peeters C."/>
        </authorList>
    </citation>
    <scope>NUCLEOTIDE SEQUENCE [LARGE SCALE GENOMIC DNA]</scope>
    <source>
        <strain evidence="6 7">LMG 31011</strain>
    </source>
</reference>
<evidence type="ECO:0000313" key="7">
    <source>
        <dbReference type="Proteomes" id="UP000366819"/>
    </source>
</evidence>
<evidence type="ECO:0000256" key="1">
    <source>
        <dbReference type="ARBA" id="ARBA00022679"/>
    </source>
</evidence>
<dbReference type="CDD" id="cd05400">
    <property type="entry name" value="NT_2-5OAS_ClassI-CCAase"/>
    <property type="match status" value="1"/>
</dbReference>
<dbReference type="Pfam" id="PF26305">
    <property type="entry name" value="CD_NTase_C"/>
    <property type="match status" value="1"/>
</dbReference>
<proteinExistence type="predicted"/>
<protein>
    <recommendedName>
        <fullName evidence="5">cGAS/DncV-like nucleotidyltransferase C-terminal helical domain-containing protein</fullName>
    </recommendedName>
</protein>
<evidence type="ECO:0000313" key="6">
    <source>
        <dbReference type="EMBL" id="VVD71853.1"/>
    </source>
</evidence>
<evidence type="ECO:0000256" key="2">
    <source>
        <dbReference type="ARBA" id="ARBA00022695"/>
    </source>
</evidence>
<gene>
    <name evidence="6" type="ORF">PAQ31011_00652</name>
</gene>